<dbReference type="AlphaFoldDB" id="A0A381VFH8"/>
<keyword evidence="6" id="KW-0479">Metal-binding</keyword>
<feature type="domain" description="SsuA/THI5-like" evidence="12">
    <location>
        <begin position="48"/>
        <end position="263"/>
    </location>
</feature>
<dbReference type="Pfam" id="PF09084">
    <property type="entry name" value="NMT1"/>
    <property type="match status" value="1"/>
</dbReference>
<dbReference type="GO" id="GO:0046872">
    <property type="term" value="F:metal ion binding"/>
    <property type="evidence" value="ECO:0007669"/>
    <property type="project" value="UniProtKB-KW"/>
</dbReference>
<evidence type="ECO:0000256" key="10">
    <source>
        <dbReference type="ARBA" id="ARBA00033171"/>
    </source>
</evidence>
<evidence type="ECO:0000256" key="4">
    <source>
        <dbReference type="ARBA" id="ARBA00011738"/>
    </source>
</evidence>
<keyword evidence="7" id="KW-0663">Pyridoxal phosphate</keyword>
<evidence type="ECO:0000256" key="8">
    <source>
        <dbReference type="ARBA" id="ARBA00022977"/>
    </source>
</evidence>
<sequence length="332" mass="35867">MKHVRKLFNVVKVSACTSFLLAGLVGTPVANAADSITFNMSWLPQGSMSGVITAIEKGFYSEVGLDVEAVRGYGGGRTTNEIDQGLFEFGYGNPLNMVLNHSKGGKTRIVGAINQHWPAGLCHIRERHKLDAPSDLKGITVGGGSYSPVHVMLPVWLELNGESRDAVTLLKMDGAVVDISLVEGKIDAAECWLGSNKGLIEKLAKQAGLTVGFLNYSDFNFDILGSGIVTSDKVIAENPDKVRRFVTATFRGYAYANANPEEATDYLLKQFPVLDRDVTLQQVKETVDLMAGSGKLGMIDPAQVQRTIEFVGPAYGIDSVAAEDLYTNDFLQ</sequence>
<comment type="catalytic activity">
    <reaction evidence="11">
        <text>N(6)-(pyridoxal phosphate)-L-lysyl-[4-amino-5-hydroxymethyl-2-methylpyrimidine phosphate synthase] + L-histidyl-[4-amino-5-hydroxymethyl-2-methylpyrimidine phosphate synthase] + 2 Fe(3+) + 4 H2O = L-lysyl-[4-amino-5-hydroxymethyl-2-methylpyrimidine phosphate synthase] + (2S)-2-amino-5-hydroxy-4-oxopentanoyl-[4-amino-5-hydroxymethyl-2-methylpyrimidine phosphate synthase] + 4-amino-2-methyl-5-(phosphooxymethyl)pyrimidine + 3-oxopropanoate + 2 Fe(2+) + 2 H(+)</text>
        <dbReference type="Rhea" id="RHEA:65756"/>
        <dbReference type="Rhea" id="RHEA-COMP:16892"/>
        <dbReference type="Rhea" id="RHEA-COMP:16893"/>
        <dbReference type="Rhea" id="RHEA-COMP:16894"/>
        <dbReference type="Rhea" id="RHEA-COMP:16895"/>
        <dbReference type="ChEBI" id="CHEBI:15377"/>
        <dbReference type="ChEBI" id="CHEBI:15378"/>
        <dbReference type="ChEBI" id="CHEBI:29033"/>
        <dbReference type="ChEBI" id="CHEBI:29034"/>
        <dbReference type="ChEBI" id="CHEBI:29969"/>
        <dbReference type="ChEBI" id="CHEBI:29979"/>
        <dbReference type="ChEBI" id="CHEBI:33190"/>
        <dbReference type="ChEBI" id="CHEBI:58354"/>
        <dbReference type="ChEBI" id="CHEBI:143915"/>
        <dbReference type="ChEBI" id="CHEBI:157692"/>
    </reaction>
    <physiologicalReaction direction="left-to-right" evidence="11">
        <dbReference type="Rhea" id="RHEA:65757"/>
    </physiologicalReaction>
</comment>
<dbReference type="GO" id="GO:0009228">
    <property type="term" value="P:thiamine biosynthetic process"/>
    <property type="evidence" value="ECO:0007669"/>
    <property type="project" value="UniProtKB-KW"/>
</dbReference>
<name>A0A381VFH8_9ZZZZ</name>
<comment type="pathway">
    <text evidence="2">Cofactor biosynthesis; thiamine diphosphate biosynthesis.</text>
</comment>
<keyword evidence="5" id="KW-0808">Transferase</keyword>
<evidence type="ECO:0000256" key="3">
    <source>
        <dbReference type="ARBA" id="ARBA00009406"/>
    </source>
</evidence>
<comment type="subunit">
    <text evidence="4">Homodimer.</text>
</comment>
<dbReference type="InterPro" id="IPR027939">
    <property type="entry name" value="NMT1/THI5"/>
</dbReference>
<dbReference type="Gene3D" id="3.40.190.10">
    <property type="entry name" value="Periplasmic binding protein-like II"/>
    <property type="match status" value="2"/>
</dbReference>
<keyword evidence="9" id="KW-0408">Iron</keyword>
<dbReference type="PANTHER" id="PTHR31528">
    <property type="entry name" value="4-AMINO-5-HYDROXYMETHYL-2-METHYLPYRIMIDINE PHOSPHATE SYNTHASE THI11-RELATED"/>
    <property type="match status" value="1"/>
</dbReference>
<dbReference type="InterPro" id="IPR015168">
    <property type="entry name" value="SsuA/THI5"/>
</dbReference>
<dbReference type="EMBL" id="UINC01008699">
    <property type="protein sequence ID" value="SVA39119.1"/>
    <property type="molecule type" value="Genomic_DNA"/>
</dbReference>
<evidence type="ECO:0000313" key="13">
    <source>
        <dbReference type="EMBL" id="SVA39119.1"/>
    </source>
</evidence>
<evidence type="ECO:0000256" key="1">
    <source>
        <dbReference type="ARBA" id="ARBA00003469"/>
    </source>
</evidence>
<comment type="function">
    <text evidence="1">Responsible for the formation of the pyrimidine heterocycle in the thiamine biosynthesis pathway. Catalyzes the formation of hydroxymethylpyrimidine phosphate (HMP-P) from histidine and pyridoxal phosphate (PLP). The protein uses PLP and the active site histidine to form HMP-P, generating an inactive enzyme. The enzyme can only undergo a single turnover, which suggests it is a suicide enzyme.</text>
</comment>
<comment type="similarity">
    <text evidence="3">Belongs to the NMT1/THI5 family.</text>
</comment>
<evidence type="ECO:0000256" key="2">
    <source>
        <dbReference type="ARBA" id="ARBA00004948"/>
    </source>
</evidence>
<dbReference type="SUPFAM" id="SSF53850">
    <property type="entry name" value="Periplasmic binding protein-like II"/>
    <property type="match status" value="1"/>
</dbReference>
<proteinExistence type="inferred from homology"/>
<evidence type="ECO:0000256" key="7">
    <source>
        <dbReference type="ARBA" id="ARBA00022898"/>
    </source>
</evidence>
<evidence type="ECO:0000256" key="5">
    <source>
        <dbReference type="ARBA" id="ARBA00022679"/>
    </source>
</evidence>
<protein>
    <recommendedName>
        <fullName evidence="10">Thiamine pyrimidine synthase</fullName>
    </recommendedName>
</protein>
<evidence type="ECO:0000256" key="6">
    <source>
        <dbReference type="ARBA" id="ARBA00022723"/>
    </source>
</evidence>
<reference evidence="13" key="1">
    <citation type="submission" date="2018-05" db="EMBL/GenBank/DDBJ databases">
        <authorList>
            <person name="Lanie J.A."/>
            <person name="Ng W.-L."/>
            <person name="Kazmierczak K.M."/>
            <person name="Andrzejewski T.M."/>
            <person name="Davidsen T.M."/>
            <person name="Wayne K.J."/>
            <person name="Tettelin H."/>
            <person name="Glass J.I."/>
            <person name="Rusch D."/>
            <person name="Podicherti R."/>
            <person name="Tsui H.-C.T."/>
            <person name="Winkler M.E."/>
        </authorList>
    </citation>
    <scope>NUCLEOTIDE SEQUENCE</scope>
</reference>
<dbReference type="GO" id="GO:0016740">
    <property type="term" value="F:transferase activity"/>
    <property type="evidence" value="ECO:0007669"/>
    <property type="project" value="UniProtKB-KW"/>
</dbReference>
<evidence type="ECO:0000256" key="9">
    <source>
        <dbReference type="ARBA" id="ARBA00023004"/>
    </source>
</evidence>
<accession>A0A381VFH8</accession>
<gene>
    <name evidence="13" type="ORF">METZ01_LOCUS91973</name>
</gene>
<evidence type="ECO:0000256" key="11">
    <source>
        <dbReference type="ARBA" id="ARBA00048179"/>
    </source>
</evidence>
<organism evidence="13">
    <name type="scientific">marine metagenome</name>
    <dbReference type="NCBI Taxonomy" id="408172"/>
    <lineage>
        <taxon>unclassified sequences</taxon>
        <taxon>metagenomes</taxon>
        <taxon>ecological metagenomes</taxon>
    </lineage>
</organism>
<evidence type="ECO:0000259" key="12">
    <source>
        <dbReference type="Pfam" id="PF09084"/>
    </source>
</evidence>
<dbReference type="PANTHER" id="PTHR31528:SF1">
    <property type="entry name" value="4-AMINO-5-HYDROXYMETHYL-2-METHYLPYRIMIDINE PHOSPHATE SYNTHASE THI11-RELATED"/>
    <property type="match status" value="1"/>
</dbReference>
<keyword evidence="8" id="KW-0784">Thiamine biosynthesis</keyword>